<dbReference type="InterPro" id="IPR015815">
    <property type="entry name" value="HIBADH-related"/>
</dbReference>
<dbReference type="GO" id="GO:0016491">
    <property type="term" value="F:oxidoreductase activity"/>
    <property type="evidence" value="ECO:0007669"/>
    <property type="project" value="UniProtKB-KW"/>
</dbReference>
<dbReference type="InterPro" id="IPR029154">
    <property type="entry name" value="HIBADH-like_NADP-bd"/>
</dbReference>
<evidence type="ECO:0000313" key="10">
    <source>
        <dbReference type="Proteomes" id="UP000470404"/>
    </source>
</evidence>
<name>A0A1I5ZG04_9PSEU</name>
<dbReference type="GO" id="GO:0050661">
    <property type="term" value="F:NADP binding"/>
    <property type="evidence" value="ECO:0007669"/>
    <property type="project" value="InterPro"/>
</dbReference>
<keyword evidence="3" id="KW-0520">NAD</keyword>
<proteinExistence type="inferred from homology"/>
<dbReference type="AlphaFoldDB" id="A0A1I5ZG04"/>
<dbReference type="STRING" id="112413.SAMN05421854_11550"/>
<dbReference type="EMBL" id="JAAGNC010000095">
    <property type="protein sequence ID" value="NEC57978.1"/>
    <property type="molecule type" value="Genomic_DNA"/>
</dbReference>
<evidence type="ECO:0000313" key="8">
    <source>
        <dbReference type="EMBL" id="SFQ55449.1"/>
    </source>
</evidence>
<evidence type="ECO:0000313" key="7">
    <source>
        <dbReference type="EMBL" id="NEC57978.1"/>
    </source>
</evidence>
<feature type="active site" evidence="4">
    <location>
        <position position="172"/>
    </location>
</feature>
<dbReference type="EMBL" id="FOWC01000015">
    <property type="protein sequence ID" value="SFQ55449.1"/>
    <property type="molecule type" value="Genomic_DNA"/>
</dbReference>
<dbReference type="Gene3D" id="1.10.1040.10">
    <property type="entry name" value="N-(1-d-carboxylethyl)-l-norvaline Dehydrogenase, domain 2"/>
    <property type="match status" value="1"/>
</dbReference>
<dbReference type="OrthoDB" id="3185659at2"/>
<dbReference type="InterPro" id="IPR036291">
    <property type="entry name" value="NAD(P)-bd_dom_sf"/>
</dbReference>
<gene>
    <name evidence="7" type="ORF">G3I59_20825</name>
    <name evidence="8" type="ORF">SAMN05421854_11550</name>
</gene>
<dbReference type="Pfam" id="PF03446">
    <property type="entry name" value="NAD_binding_2"/>
    <property type="match status" value="1"/>
</dbReference>
<sequence length="295" mass="29835">MSDQIGFAGLGVMGLPMALNLRRAGHSVRGFNRSSRGRDEFSASGGELAGSIGELAAECTVVFAMLSDDAAVEEAVLGPDGIVRSARPGTLLIDCSTVSPATARRTDALAAERGLLTVDAPVSGGEEGARTGTLSAMVGGSAEAVRRARPYLDAVAGTVTHVGPPGAGQLVKAANQVMVAGHLLVLGEALQLLSGSSVDTAAALSALRGGLAQSAVLDRKAERMLAREFAPGFRIRLQHKDIRIALGVAEECNAPVPLTALAAQFLAGAMSAGLGEHDHAALGLVPGLLAGHAPE</sequence>
<dbReference type="PANTHER" id="PTHR43060:SF15">
    <property type="entry name" value="3-HYDROXYISOBUTYRATE DEHYDROGENASE-LIKE 1, MITOCHONDRIAL-RELATED"/>
    <property type="match status" value="1"/>
</dbReference>
<dbReference type="PANTHER" id="PTHR43060">
    <property type="entry name" value="3-HYDROXYISOBUTYRATE DEHYDROGENASE-LIKE 1, MITOCHONDRIAL-RELATED"/>
    <property type="match status" value="1"/>
</dbReference>
<dbReference type="InterPro" id="IPR008927">
    <property type="entry name" value="6-PGluconate_DH-like_C_sf"/>
</dbReference>
<organism evidence="8 9">
    <name type="scientific">Amycolatopsis rubida</name>
    <dbReference type="NCBI Taxonomy" id="112413"/>
    <lineage>
        <taxon>Bacteria</taxon>
        <taxon>Bacillati</taxon>
        <taxon>Actinomycetota</taxon>
        <taxon>Actinomycetes</taxon>
        <taxon>Pseudonocardiales</taxon>
        <taxon>Pseudonocardiaceae</taxon>
        <taxon>Amycolatopsis</taxon>
    </lineage>
</organism>
<keyword evidence="10" id="KW-1185">Reference proteome</keyword>
<dbReference type="InterPro" id="IPR013328">
    <property type="entry name" value="6PGD_dom2"/>
</dbReference>
<dbReference type="PIRSF" id="PIRSF000103">
    <property type="entry name" value="HIBADH"/>
    <property type="match status" value="1"/>
</dbReference>
<evidence type="ECO:0000256" key="1">
    <source>
        <dbReference type="ARBA" id="ARBA00009080"/>
    </source>
</evidence>
<evidence type="ECO:0000313" key="9">
    <source>
        <dbReference type="Proteomes" id="UP000199137"/>
    </source>
</evidence>
<keyword evidence="2" id="KW-0560">Oxidoreductase</keyword>
<reference evidence="8 9" key="1">
    <citation type="submission" date="2016-10" db="EMBL/GenBank/DDBJ databases">
        <authorList>
            <person name="de Groot N.N."/>
        </authorList>
    </citation>
    <scope>NUCLEOTIDE SEQUENCE [LARGE SCALE GENOMIC DNA]</scope>
    <source>
        <strain evidence="8 9">DSM 44637</strain>
    </source>
</reference>
<feature type="domain" description="3-hydroxyisobutyrate dehydrogenase-like NAD-binding" evidence="6">
    <location>
        <begin position="166"/>
        <end position="282"/>
    </location>
</feature>
<dbReference type="Gene3D" id="3.40.50.720">
    <property type="entry name" value="NAD(P)-binding Rossmann-like Domain"/>
    <property type="match status" value="1"/>
</dbReference>
<evidence type="ECO:0000256" key="2">
    <source>
        <dbReference type="ARBA" id="ARBA00023002"/>
    </source>
</evidence>
<evidence type="ECO:0000256" key="4">
    <source>
        <dbReference type="PIRSR" id="PIRSR000103-1"/>
    </source>
</evidence>
<evidence type="ECO:0000256" key="3">
    <source>
        <dbReference type="ARBA" id="ARBA00023027"/>
    </source>
</evidence>
<accession>A0A1I5ZG04</accession>
<dbReference type="Pfam" id="PF14833">
    <property type="entry name" value="NAD_binding_11"/>
    <property type="match status" value="1"/>
</dbReference>
<dbReference type="SUPFAM" id="SSF51735">
    <property type="entry name" value="NAD(P)-binding Rossmann-fold domains"/>
    <property type="match status" value="1"/>
</dbReference>
<comment type="similarity">
    <text evidence="1">Belongs to the HIBADH-related family.</text>
</comment>
<evidence type="ECO:0000259" key="6">
    <source>
        <dbReference type="Pfam" id="PF14833"/>
    </source>
</evidence>
<dbReference type="InterPro" id="IPR006115">
    <property type="entry name" value="6PGDH_NADP-bd"/>
</dbReference>
<dbReference type="GO" id="GO:0051287">
    <property type="term" value="F:NAD binding"/>
    <property type="evidence" value="ECO:0007669"/>
    <property type="project" value="InterPro"/>
</dbReference>
<dbReference type="Proteomes" id="UP000199137">
    <property type="component" value="Unassembled WGS sequence"/>
</dbReference>
<dbReference type="RefSeq" id="WP_093576370.1">
    <property type="nucleotide sequence ID" value="NZ_FOWC01000015.1"/>
</dbReference>
<feature type="domain" description="6-phosphogluconate dehydrogenase NADP-binding" evidence="5">
    <location>
        <begin position="4"/>
        <end position="163"/>
    </location>
</feature>
<dbReference type="Proteomes" id="UP000470404">
    <property type="component" value="Unassembled WGS sequence"/>
</dbReference>
<dbReference type="SUPFAM" id="SSF48179">
    <property type="entry name" value="6-phosphogluconate dehydrogenase C-terminal domain-like"/>
    <property type="match status" value="1"/>
</dbReference>
<reference evidence="7 10" key="2">
    <citation type="submission" date="2020-01" db="EMBL/GenBank/DDBJ databases">
        <title>Insect and environment-associated Actinomycetes.</title>
        <authorList>
            <person name="Currrie C."/>
            <person name="Chevrette M."/>
            <person name="Carlson C."/>
            <person name="Stubbendieck R."/>
            <person name="Wendt-Pienkowski E."/>
        </authorList>
    </citation>
    <scope>NUCLEOTIDE SEQUENCE [LARGE SCALE GENOMIC DNA]</scope>
    <source>
        <strain evidence="7 10">SID8386</strain>
    </source>
</reference>
<evidence type="ECO:0000259" key="5">
    <source>
        <dbReference type="Pfam" id="PF03446"/>
    </source>
</evidence>
<protein>
    <submittedName>
        <fullName evidence="8">2-hydroxy-3-oxopropionate reductase</fullName>
    </submittedName>
    <submittedName>
        <fullName evidence="7">NAD(P)-dependent oxidoreductase</fullName>
    </submittedName>
</protein>